<accession>A0A3M8DRN4</accession>
<keyword evidence="5" id="KW-1185">Reference proteome</keyword>
<dbReference type="PANTHER" id="PTHR22550">
    <property type="entry name" value="SPORE GERMINATION PROTEIN"/>
    <property type="match status" value="1"/>
</dbReference>
<dbReference type="PIRSF" id="PIRSF005690">
    <property type="entry name" value="GerBA"/>
    <property type="match status" value="1"/>
</dbReference>
<evidence type="ECO:0000256" key="1">
    <source>
        <dbReference type="ARBA" id="ARBA00005278"/>
    </source>
</evidence>
<keyword evidence="3" id="KW-0812">Transmembrane</keyword>
<dbReference type="Proteomes" id="UP000271031">
    <property type="component" value="Unassembled WGS sequence"/>
</dbReference>
<feature type="transmembrane region" description="Helical" evidence="3">
    <location>
        <begin position="340"/>
        <end position="359"/>
    </location>
</feature>
<organism evidence="4 5">
    <name type="scientific">Brevibacillus fluminis</name>
    <dbReference type="NCBI Taxonomy" id="511487"/>
    <lineage>
        <taxon>Bacteria</taxon>
        <taxon>Bacillati</taxon>
        <taxon>Bacillota</taxon>
        <taxon>Bacilli</taxon>
        <taxon>Bacillales</taxon>
        <taxon>Paenibacillaceae</taxon>
        <taxon>Brevibacillus</taxon>
    </lineage>
</organism>
<name>A0A3M8DRN4_9BACL</name>
<proteinExistence type="inferred from homology"/>
<comment type="caution">
    <text evidence="4">The sequence shown here is derived from an EMBL/GenBank/DDBJ whole genome shotgun (WGS) entry which is preliminary data.</text>
</comment>
<dbReference type="GO" id="GO:0009847">
    <property type="term" value="P:spore germination"/>
    <property type="evidence" value="ECO:0007669"/>
    <property type="project" value="InterPro"/>
</dbReference>
<evidence type="ECO:0000313" key="4">
    <source>
        <dbReference type="EMBL" id="RNB90722.1"/>
    </source>
</evidence>
<keyword evidence="3" id="KW-1133">Transmembrane helix</keyword>
<dbReference type="InterPro" id="IPR050768">
    <property type="entry name" value="UPF0353/GerABKA_families"/>
</dbReference>
<gene>
    <name evidence="4" type="ORF">EDM56_07870</name>
</gene>
<dbReference type="Pfam" id="PF03323">
    <property type="entry name" value="GerA"/>
    <property type="match status" value="1"/>
</dbReference>
<protein>
    <submittedName>
        <fullName evidence="4">Spore germination protein</fullName>
    </submittedName>
</protein>
<feature type="transmembrane region" description="Helical" evidence="3">
    <location>
        <begin position="365"/>
        <end position="384"/>
    </location>
</feature>
<dbReference type="OrthoDB" id="1726708at2"/>
<feature type="transmembrane region" description="Helical" evidence="3">
    <location>
        <begin position="276"/>
        <end position="295"/>
    </location>
</feature>
<dbReference type="GO" id="GO:0016020">
    <property type="term" value="C:membrane"/>
    <property type="evidence" value="ECO:0007669"/>
    <property type="project" value="InterPro"/>
</dbReference>
<reference evidence="4 5" key="1">
    <citation type="submission" date="2018-10" db="EMBL/GenBank/DDBJ databases">
        <title>Phylogenomics of Brevibacillus.</title>
        <authorList>
            <person name="Dunlap C."/>
        </authorList>
    </citation>
    <scope>NUCLEOTIDE SEQUENCE [LARGE SCALE GENOMIC DNA]</scope>
    <source>
        <strain evidence="4 5">JCM 15716</strain>
    </source>
</reference>
<comment type="similarity">
    <text evidence="1">Belongs to the GerABKA family.</text>
</comment>
<dbReference type="InterPro" id="IPR004995">
    <property type="entry name" value="Spore_Ger"/>
</dbReference>
<evidence type="ECO:0000256" key="2">
    <source>
        <dbReference type="ARBA" id="ARBA00023136"/>
    </source>
</evidence>
<feature type="transmembrane region" description="Helical" evidence="3">
    <location>
        <begin position="396"/>
        <end position="419"/>
    </location>
</feature>
<dbReference type="AlphaFoldDB" id="A0A3M8DRN4"/>
<feature type="transmembrane region" description="Helical" evidence="3">
    <location>
        <begin position="234"/>
        <end position="255"/>
    </location>
</feature>
<evidence type="ECO:0000313" key="5">
    <source>
        <dbReference type="Proteomes" id="UP000271031"/>
    </source>
</evidence>
<dbReference type="EMBL" id="RHHQ01000007">
    <property type="protein sequence ID" value="RNB90722.1"/>
    <property type="molecule type" value="Genomic_DNA"/>
</dbReference>
<dbReference type="PANTHER" id="PTHR22550:SF5">
    <property type="entry name" value="LEUCINE ZIPPER PROTEIN 4"/>
    <property type="match status" value="1"/>
</dbReference>
<evidence type="ECO:0000256" key="3">
    <source>
        <dbReference type="SAM" id="Phobius"/>
    </source>
</evidence>
<sequence>MIMERIGQNFDVVLREFRIGGSGARAAIIYISDLADVEKVHEDVLKPLMLVGSGLSGGTGSGVEVGAVVTVGEITEANSLEVCLDNILRGETVLIIDGRSGAFILGTRYWESRNIEQPISETVVRGPRDGFIETLSTNISLLRRRINNPAFTMVKLRLGERTQKEVVVAYMDGIANQKLVQTVLARVGKINLDDVPESGFIEQFIEDNHFSPFPQVMNTERPDKVVAALMEGRVAILLDGTPFVLLAPVTFWMLLQSPEDYYERWMIGTLLRMLRFISTVMALFLPSIYVALTSYHQGLIPTRLAISIASSREGVPFPTLIEALIMEATIELLREAGIRLPKVVGQAVGIVGGLVIGQSAVQAGIVSPIMLIVVAVTAICSFTLPHYGVAISIRMLRFGMMFAASVMGLYGIMLAFLLLCAHLCKLKSFGVNYTAPYVHTNWRDMKDNIIRAPLQLFKLRPRFLRPKDDLRSKS</sequence>
<keyword evidence="2 3" id="KW-0472">Membrane</keyword>